<dbReference type="OrthoDB" id="7210494at2"/>
<organism evidence="6 7">
    <name type="scientific">Croceibacterium mercuriale</name>
    <dbReference type="NCBI Taxonomy" id="1572751"/>
    <lineage>
        <taxon>Bacteria</taxon>
        <taxon>Pseudomonadati</taxon>
        <taxon>Pseudomonadota</taxon>
        <taxon>Alphaproteobacteria</taxon>
        <taxon>Sphingomonadales</taxon>
        <taxon>Erythrobacteraceae</taxon>
        <taxon>Croceibacterium</taxon>
    </lineage>
</organism>
<dbReference type="STRING" id="1572751.PK98_04935"/>
<dbReference type="Gene3D" id="3.40.50.2300">
    <property type="match status" value="2"/>
</dbReference>
<feature type="chain" id="PRO_5002068980" evidence="4">
    <location>
        <begin position="20"/>
        <end position="384"/>
    </location>
</feature>
<dbReference type="Proteomes" id="UP000030988">
    <property type="component" value="Unassembled WGS sequence"/>
</dbReference>
<dbReference type="InterPro" id="IPR028082">
    <property type="entry name" value="Peripla_BP_I"/>
</dbReference>
<dbReference type="GO" id="GO:0006865">
    <property type="term" value="P:amino acid transport"/>
    <property type="evidence" value="ECO:0007669"/>
    <property type="project" value="UniProtKB-KW"/>
</dbReference>
<dbReference type="PANTHER" id="PTHR30483:SF6">
    <property type="entry name" value="PERIPLASMIC BINDING PROTEIN OF ABC TRANSPORTER FOR NATURAL AMINO ACIDS"/>
    <property type="match status" value="1"/>
</dbReference>
<gene>
    <name evidence="6" type="ORF">PK98_04935</name>
</gene>
<proteinExistence type="inferred from homology"/>
<evidence type="ECO:0000256" key="1">
    <source>
        <dbReference type="ARBA" id="ARBA00010062"/>
    </source>
</evidence>
<evidence type="ECO:0000259" key="5">
    <source>
        <dbReference type="Pfam" id="PF13458"/>
    </source>
</evidence>
<evidence type="ECO:0000256" key="4">
    <source>
        <dbReference type="SAM" id="SignalP"/>
    </source>
</evidence>
<dbReference type="InterPro" id="IPR028081">
    <property type="entry name" value="Leu-bd"/>
</dbReference>
<evidence type="ECO:0000256" key="2">
    <source>
        <dbReference type="ARBA" id="ARBA00022729"/>
    </source>
</evidence>
<dbReference type="Pfam" id="PF13458">
    <property type="entry name" value="Peripla_BP_6"/>
    <property type="match status" value="1"/>
</dbReference>
<dbReference type="AlphaFoldDB" id="A0A0B2C171"/>
<keyword evidence="2 4" id="KW-0732">Signal</keyword>
<reference evidence="6 7" key="1">
    <citation type="submission" date="2014-11" db="EMBL/GenBank/DDBJ databases">
        <title>Draft genome sequence of Kirrobacter mercurialis.</title>
        <authorList>
            <person name="Coil D.A."/>
            <person name="Eisen J.A."/>
        </authorList>
    </citation>
    <scope>NUCLEOTIDE SEQUENCE [LARGE SCALE GENOMIC DNA]</scope>
    <source>
        <strain evidence="6 7">Coronado</strain>
    </source>
</reference>
<keyword evidence="3" id="KW-0029">Amino-acid transport</keyword>
<keyword evidence="7" id="KW-1185">Reference proteome</keyword>
<dbReference type="CDD" id="cd06339">
    <property type="entry name" value="PBP1_YraM_LppC_lipoprotein-like"/>
    <property type="match status" value="1"/>
</dbReference>
<evidence type="ECO:0000256" key="3">
    <source>
        <dbReference type="ARBA" id="ARBA00022970"/>
    </source>
</evidence>
<evidence type="ECO:0000313" key="6">
    <source>
        <dbReference type="EMBL" id="KHL25925.1"/>
    </source>
</evidence>
<dbReference type="InterPro" id="IPR051010">
    <property type="entry name" value="BCAA_transport"/>
</dbReference>
<dbReference type="SUPFAM" id="SSF53822">
    <property type="entry name" value="Periplasmic binding protein-like I"/>
    <property type="match status" value="1"/>
</dbReference>
<dbReference type="PROSITE" id="PS51257">
    <property type="entry name" value="PROKAR_LIPOPROTEIN"/>
    <property type="match status" value="1"/>
</dbReference>
<feature type="domain" description="Leucine-binding protein" evidence="5">
    <location>
        <begin position="56"/>
        <end position="372"/>
    </location>
</feature>
<sequence>MLALIRRGLAALLLTLFLAACQVIPDAGRGPVTTAPPPEPEGPSEGVLPTDDARHRVAILVPLSGDNATVGRAIANAATMALIDTNAQGLRITSYDTAEGAAAAAARALDDGNRVILGPLLAADVAPVAAAARPAGVPLITFSNDSAVAAADVFVMGHVPEQSVARTVGHAMQQGTRRFAALVPRGEYGDRTAAALARSVSDGSGTLVASERYDRGNTSIVSAAGRLRAAGGFDAVLIADGARLSALAAGALVRGEVRPNLLGTELWSGESAIANASAMNGAWFSAVSDERFRQFVTSYRSRFGDAPPRIATLGYDAVLLALRVARDWRHGTAFPVAALRAPDGFLGLDGPFRFGADGVGERAMEVRQVGDGTITVIDAAPARF</sequence>
<comment type="caution">
    <text evidence="6">The sequence shown here is derived from an EMBL/GenBank/DDBJ whole genome shotgun (WGS) entry which is preliminary data.</text>
</comment>
<protein>
    <submittedName>
        <fullName evidence="6">ABC transporter substrate-binding protein</fullName>
    </submittedName>
</protein>
<evidence type="ECO:0000313" key="7">
    <source>
        <dbReference type="Proteomes" id="UP000030988"/>
    </source>
</evidence>
<keyword evidence="3" id="KW-0813">Transport</keyword>
<dbReference type="PANTHER" id="PTHR30483">
    <property type="entry name" value="LEUCINE-SPECIFIC-BINDING PROTEIN"/>
    <property type="match status" value="1"/>
</dbReference>
<comment type="similarity">
    <text evidence="1">Belongs to the leucine-binding protein family.</text>
</comment>
<feature type="signal peptide" evidence="4">
    <location>
        <begin position="1"/>
        <end position="19"/>
    </location>
</feature>
<dbReference type="RefSeq" id="WP_039094722.1">
    <property type="nucleotide sequence ID" value="NZ_JTDN01000001.1"/>
</dbReference>
<name>A0A0B2C171_9SPHN</name>
<dbReference type="EMBL" id="JTDN01000001">
    <property type="protein sequence ID" value="KHL25925.1"/>
    <property type="molecule type" value="Genomic_DNA"/>
</dbReference>
<accession>A0A0B2C171</accession>